<keyword evidence="4" id="KW-1185">Reference proteome</keyword>
<reference evidence="3 4" key="1">
    <citation type="journal article" date="2021" name="Elife">
        <title>Chloroplast acquisition without the gene transfer in kleptoplastic sea slugs, Plakobranchus ocellatus.</title>
        <authorList>
            <person name="Maeda T."/>
            <person name="Takahashi S."/>
            <person name="Yoshida T."/>
            <person name="Shimamura S."/>
            <person name="Takaki Y."/>
            <person name="Nagai Y."/>
            <person name="Toyoda A."/>
            <person name="Suzuki Y."/>
            <person name="Arimoto A."/>
            <person name="Ishii H."/>
            <person name="Satoh N."/>
            <person name="Nishiyama T."/>
            <person name="Hasebe M."/>
            <person name="Maruyama T."/>
            <person name="Minagawa J."/>
            <person name="Obokata J."/>
            <person name="Shigenobu S."/>
        </authorList>
    </citation>
    <scope>NUCLEOTIDE SEQUENCE [LARGE SCALE GENOMIC DNA]</scope>
</reference>
<feature type="transmembrane region" description="Helical" evidence="2">
    <location>
        <begin position="84"/>
        <end position="107"/>
    </location>
</feature>
<accession>A0AAV4HS85</accession>
<feature type="compositionally biased region" description="Polar residues" evidence="1">
    <location>
        <begin position="18"/>
        <end position="28"/>
    </location>
</feature>
<keyword evidence="2" id="KW-0812">Transmembrane</keyword>
<comment type="caution">
    <text evidence="3">The sequence shown here is derived from an EMBL/GenBank/DDBJ whole genome shotgun (WGS) entry which is preliminary data.</text>
</comment>
<evidence type="ECO:0000313" key="4">
    <source>
        <dbReference type="Proteomes" id="UP000762676"/>
    </source>
</evidence>
<proteinExistence type="predicted"/>
<evidence type="ECO:0000313" key="3">
    <source>
        <dbReference type="EMBL" id="GFS00605.1"/>
    </source>
</evidence>
<sequence>IASISLSRGARSGEKRGSSNTDHSYSSRTSLTPLVACAAKSYSKALNFASQHAFTNEPEPTAVSHTDTHIRNSSHPFLVARMKVVIVVLVVLVAVVAAEAAVVVVIVK</sequence>
<organism evidence="3 4">
    <name type="scientific">Elysia marginata</name>
    <dbReference type="NCBI Taxonomy" id="1093978"/>
    <lineage>
        <taxon>Eukaryota</taxon>
        <taxon>Metazoa</taxon>
        <taxon>Spiralia</taxon>
        <taxon>Lophotrochozoa</taxon>
        <taxon>Mollusca</taxon>
        <taxon>Gastropoda</taxon>
        <taxon>Heterobranchia</taxon>
        <taxon>Euthyneura</taxon>
        <taxon>Panpulmonata</taxon>
        <taxon>Sacoglossa</taxon>
        <taxon>Placobranchoidea</taxon>
        <taxon>Plakobranchidae</taxon>
        <taxon>Elysia</taxon>
    </lineage>
</organism>
<protein>
    <submittedName>
        <fullName evidence="3">Uncharacterized protein</fullName>
    </submittedName>
</protein>
<keyword evidence="2" id="KW-0472">Membrane</keyword>
<dbReference type="EMBL" id="BMAT01012854">
    <property type="protein sequence ID" value="GFS00605.1"/>
    <property type="molecule type" value="Genomic_DNA"/>
</dbReference>
<name>A0AAV4HS85_9GAST</name>
<feature type="non-terminal residue" evidence="3">
    <location>
        <position position="1"/>
    </location>
</feature>
<feature type="region of interest" description="Disordered" evidence="1">
    <location>
        <begin position="1"/>
        <end position="28"/>
    </location>
</feature>
<dbReference type="Proteomes" id="UP000762676">
    <property type="component" value="Unassembled WGS sequence"/>
</dbReference>
<evidence type="ECO:0000256" key="1">
    <source>
        <dbReference type="SAM" id="MobiDB-lite"/>
    </source>
</evidence>
<gene>
    <name evidence="3" type="ORF">ElyMa_006402600</name>
</gene>
<evidence type="ECO:0000256" key="2">
    <source>
        <dbReference type="SAM" id="Phobius"/>
    </source>
</evidence>
<keyword evidence="2" id="KW-1133">Transmembrane helix</keyword>
<dbReference type="AlphaFoldDB" id="A0AAV4HS85"/>